<sequence>MRDRIGFIGSGMLGSAILRAWIDSGTVAPEALIVANRSGALPDLPQARAITVTTDPASLAARCDTIVLCVPPAAAPALGLRAPDALILSVMAAATLDDLTRLTGAARVIRAMSSPAAAHGMAYSPFVAAPAATRSDLARAQRLLGACGQSDQLADEALLDHFTAMTGPVPGFVAAFAEAMVAHAVRVGTPPEIADRAIRQLFLSAGHMLAGDAPTAAEHVQGMIDYAGTTAAGLESLRRSTLHQDVSEALTAAAEQARRMRPA</sequence>
<comment type="subcellular location">
    <subcellularLocation>
        <location evidence="4">Cytoplasm</location>
    </subcellularLocation>
</comment>
<evidence type="ECO:0000256" key="3">
    <source>
        <dbReference type="ARBA" id="ARBA00023002"/>
    </source>
</evidence>
<dbReference type="Proteomes" id="UP001428774">
    <property type="component" value="Unassembled WGS sequence"/>
</dbReference>
<keyword evidence="4" id="KW-0028">Amino-acid biosynthesis</keyword>
<dbReference type="InterPro" id="IPR029036">
    <property type="entry name" value="P5CR_dimer"/>
</dbReference>
<evidence type="ECO:0000256" key="2">
    <source>
        <dbReference type="ARBA" id="ARBA00022857"/>
    </source>
</evidence>
<evidence type="ECO:0000313" key="8">
    <source>
        <dbReference type="EMBL" id="MEN9060192.1"/>
    </source>
</evidence>
<dbReference type="Gene3D" id="1.10.3730.10">
    <property type="entry name" value="ProC C-terminal domain-like"/>
    <property type="match status" value="1"/>
</dbReference>
<dbReference type="GO" id="GO:0055129">
    <property type="term" value="P:L-proline biosynthetic process"/>
    <property type="evidence" value="ECO:0007669"/>
    <property type="project" value="UniProtKB-UniRule"/>
</dbReference>
<dbReference type="Gene3D" id="3.40.50.720">
    <property type="entry name" value="NAD(P)-binding Rossmann-like Domain"/>
    <property type="match status" value="1"/>
</dbReference>
<feature type="binding site" evidence="5">
    <location>
        <begin position="8"/>
        <end position="13"/>
    </location>
    <ligand>
        <name>NADP(+)</name>
        <dbReference type="ChEBI" id="CHEBI:58349"/>
    </ligand>
</feature>
<dbReference type="InterPro" id="IPR028939">
    <property type="entry name" value="P5C_Rdtase_cat_N"/>
</dbReference>
<comment type="caution">
    <text evidence="8">The sequence shown here is derived from an EMBL/GenBank/DDBJ whole genome shotgun (WGS) entry which is preliminary data.</text>
</comment>
<evidence type="ECO:0000256" key="5">
    <source>
        <dbReference type="PIRSR" id="PIRSR000193-1"/>
    </source>
</evidence>
<dbReference type="PIRSF" id="PIRSF000193">
    <property type="entry name" value="Pyrrol-5-carb_rd"/>
    <property type="match status" value="1"/>
</dbReference>
<feature type="domain" description="Pyrroline-5-carboxylate reductase catalytic N-terminal" evidence="6">
    <location>
        <begin position="4"/>
        <end position="91"/>
    </location>
</feature>
<evidence type="ECO:0000256" key="1">
    <source>
        <dbReference type="ARBA" id="ARBA00005525"/>
    </source>
</evidence>
<dbReference type="EC" id="1.5.1.2" evidence="4"/>
<dbReference type="PANTHER" id="PTHR11645">
    <property type="entry name" value="PYRROLINE-5-CARBOXYLATE REDUCTASE"/>
    <property type="match status" value="1"/>
</dbReference>
<dbReference type="InterPro" id="IPR000304">
    <property type="entry name" value="Pyrroline-COOH_reductase"/>
</dbReference>
<keyword evidence="9" id="KW-1185">Reference proteome</keyword>
<accession>A0AAW9SIN6</accession>
<dbReference type="GO" id="GO:0005737">
    <property type="term" value="C:cytoplasm"/>
    <property type="evidence" value="ECO:0007669"/>
    <property type="project" value="UniProtKB-SubCell"/>
</dbReference>
<dbReference type="EMBL" id="JBDNCH010000002">
    <property type="protein sequence ID" value="MEN9060192.1"/>
    <property type="molecule type" value="Genomic_DNA"/>
</dbReference>
<organism evidence="8 9">
    <name type="scientific">Ponticoccus litoralis</name>
    <dbReference type="NCBI Taxonomy" id="422297"/>
    <lineage>
        <taxon>Bacteria</taxon>
        <taxon>Pseudomonadati</taxon>
        <taxon>Pseudomonadota</taxon>
        <taxon>Alphaproteobacteria</taxon>
        <taxon>Rhodobacterales</taxon>
        <taxon>Roseobacteraceae</taxon>
        <taxon>Ponticoccus</taxon>
    </lineage>
</organism>
<protein>
    <recommendedName>
        <fullName evidence="4">Pyrroline-5-carboxylate reductase</fullName>
        <shortName evidence="4">P5C reductase</shortName>
        <shortName evidence="4">P5CR</shortName>
        <ecNumber evidence="4">1.5.1.2</ecNumber>
    </recommendedName>
    <alternativeName>
        <fullName evidence="4">PCA reductase</fullName>
    </alternativeName>
</protein>
<dbReference type="GO" id="GO:0004735">
    <property type="term" value="F:pyrroline-5-carboxylate reductase activity"/>
    <property type="evidence" value="ECO:0007669"/>
    <property type="project" value="UniProtKB-UniRule"/>
</dbReference>
<dbReference type="InterPro" id="IPR008927">
    <property type="entry name" value="6-PGluconate_DH-like_C_sf"/>
</dbReference>
<keyword evidence="2 4" id="KW-0521">NADP</keyword>
<proteinExistence type="inferred from homology"/>
<name>A0AAW9SIN6_9RHOB</name>
<dbReference type="InterPro" id="IPR036291">
    <property type="entry name" value="NAD(P)-bd_dom_sf"/>
</dbReference>
<feature type="domain" description="Pyrroline-5-carboxylate reductase dimerisation" evidence="7">
    <location>
        <begin position="156"/>
        <end position="260"/>
    </location>
</feature>
<comment type="similarity">
    <text evidence="1 4">Belongs to the pyrroline-5-carboxylate reductase family.</text>
</comment>
<evidence type="ECO:0000259" key="7">
    <source>
        <dbReference type="Pfam" id="PF14748"/>
    </source>
</evidence>
<keyword evidence="4" id="KW-0641">Proline biosynthesis</keyword>
<evidence type="ECO:0000313" key="9">
    <source>
        <dbReference type="Proteomes" id="UP001428774"/>
    </source>
</evidence>
<evidence type="ECO:0000256" key="4">
    <source>
        <dbReference type="HAMAP-Rule" id="MF_01925"/>
    </source>
</evidence>
<comment type="function">
    <text evidence="4">Catalyzes the reduction of 1-pyrroline-5-carboxylate (PCA) to L-proline.</text>
</comment>
<comment type="pathway">
    <text evidence="4">Amino-acid biosynthesis; L-proline biosynthesis; L-proline from L-glutamate 5-semialdehyde: step 1/1.</text>
</comment>
<dbReference type="SUPFAM" id="SSF51735">
    <property type="entry name" value="NAD(P)-binding Rossmann-fold domains"/>
    <property type="match status" value="1"/>
</dbReference>
<gene>
    <name evidence="4" type="primary">proC</name>
    <name evidence="8" type="ORF">ABFB10_03185</name>
</gene>
<dbReference type="SUPFAM" id="SSF48179">
    <property type="entry name" value="6-phosphogluconate dehydrogenase C-terminal domain-like"/>
    <property type="match status" value="1"/>
</dbReference>
<dbReference type="Pfam" id="PF03807">
    <property type="entry name" value="F420_oxidored"/>
    <property type="match status" value="1"/>
</dbReference>
<dbReference type="Pfam" id="PF14748">
    <property type="entry name" value="P5CR_dimer"/>
    <property type="match status" value="1"/>
</dbReference>
<keyword evidence="3 4" id="KW-0560">Oxidoreductase</keyword>
<dbReference type="HAMAP" id="MF_01925">
    <property type="entry name" value="P5C_reductase"/>
    <property type="match status" value="1"/>
</dbReference>
<evidence type="ECO:0000259" key="6">
    <source>
        <dbReference type="Pfam" id="PF03807"/>
    </source>
</evidence>
<comment type="catalytic activity">
    <reaction evidence="4">
        <text>L-proline + NADP(+) = (S)-1-pyrroline-5-carboxylate + NADPH + 2 H(+)</text>
        <dbReference type="Rhea" id="RHEA:14109"/>
        <dbReference type="ChEBI" id="CHEBI:15378"/>
        <dbReference type="ChEBI" id="CHEBI:17388"/>
        <dbReference type="ChEBI" id="CHEBI:57783"/>
        <dbReference type="ChEBI" id="CHEBI:58349"/>
        <dbReference type="ChEBI" id="CHEBI:60039"/>
        <dbReference type="EC" id="1.5.1.2"/>
    </reaction>
</comment>
<comment type="catalytic activity">
    <reaction evidence="4">
        <text>L-proline + NAD(+) = (S)-1-pyrroline-5-carboxylate + NADH + 2 H(+)</text>
        <dbReference type="Rhea" id="RHEA:14105"/>
        <dbReference type="ChEBI" id="CHEBI:15378"/>
        <dbReference type="ChEBI" id="CHEBI:17388"/>
        <dbReference type="ChEBI" id="CHEBI:57540"/>
        <dbReference type="ChEBI" id="CHEBI:57945"/>
        <dbReference type="ChEBI" id="CHEBI:60039"/>
        <dbReference type="EC" id="1.5.1.2"/>
    </reaction>
</comment>
<dbReference type="RefSeq" id="WP_347165366.1">
    <property type="nucleotide sequence ID" value="NZ_JBDNCH010000002.1"/>
</dbReference>
<dbReference type="PANTHER" id="PTHR11645:SF0">
    <property type="entry name" value="PYRROLINE-5-CARBOXYLATE REDUCTASE 3"/>
    <property type="match status" value="1"/>
</dbReference>
<dbReference type="AlphaFoldDB" id="A0AAW9SIN6"/>
<reference evidence="8 9" key="1">
    <citation type="submission" date="2024-05" db="EMBL/GenBank/DDBJ databases">
        <title>Genome sequence of Ponticoccus litoralis KCCM 90028.</title>
        <authorList>
            <person name="Kim J.M."/>
            <person name="Lee J.K."/>
            <person name="Choi B.J."/>
            <person name="Bayburt H."/>
            <person name="Baek J.H."/>
            <person name="Jeon C.O."/>
        </authorList>
    </citation>
    <scope>NUCLEOTIDE SEQUENCE [LARGE SCALE GENOMIC DNA]</scope>
    <source>
        <strain evidence="8 9">KCCM 90028</strain>
    </source>
</reference>
<keyword evidence="4" id="KW-0963">Cytoplasm</keyword>